<keyword evidence="4" id="KW-1185">Reference proteome</keyword>
<feature type="transmembrane region" description="Helical" evidence="2">
    <location>
        <begin position="38"/>
        <end position="60"/>
    </location>
</feature>
<gene>
    <name evidence="3" type="ORF">ACFQWG_07055</name>
</gene>
<dbReference type="Pfam" id="PF10066">
    <property type="entry name" value="DUF2304"/>
    <property type="match status" value="1"/>
</dbReference>
<dbReference type="Proteomes" id="UP001596527">
    <property type="component" value="Unassembled WGS sequence"/>
</dbReference>
<evidence type="ECO:0000256" key="1">
    <source>
        <dbReference type="SAM" id="MobiDB-lite"/>
    </source>
</evidence>
<name>A0ABW2SM30_9ACTO</name>
<feature type="transmembrane region" description="Helical" evidence="2">
    <location>
        <begin position="72"/>
        <end position="92"/>
    </location>
</feature>
<feature type="compositionally biased region" description="Basic and acidic residues" evidence="1">
    <location>
        <begin position="113"/>
        <end position="122"/>
    </location>
</feature>
<organism evidence="3 4">
    <name type="scientific">Schaalia naturae</name>
    <dbReference type="NCBI Taxonomy" id="635203"/>
    <lineage>
        <taxon>Bacteria</taxon>
        <taxon>Bacillati</taxon>
        <taxon>Actinomycetota</taxon>
        <taxon>Actinomycetes</taxon>
        <taxon>Actinomycetales</taxon>
        <taxon>Actinomycetaceae</taxon>
        <taxon>Schaalia</taxon>
    </lineage>
</organism>
<evidence type="ECO:0000313" key="4">
    <source>
        <dbReference type="Proteomes" id="UP001596527"/>
    </source>
</evidence>
<proteinExistence type="predicted"/>
<feature type="region of interest" description="Disordered" evidence="1">
    <location>
        <begin position="113"/>
        <end position="148"/>
    </location>
</feature>
<protein>
    <submittedName>
        <fullName evidence="3">DUF2304 domain-containing protein</fullName>
    </submittedName>
</protein>
<accession>A0ABW2SM30</accession>
<evidence type="ECO:0000256" key="2">
    <source>
        <dbReference type="SAM" id="Phobius"/>
    </source>
</evidence>
<dbReference type="InterPro" id="IPR019277">
    <property type="entry name" value="DUF2304"/>
</dbReference>
<feature type="transmembrane region" description="Helical" evidence="2">
    <location>
        <begin position="6"/>
        <end position="26"/>
    </location>
</feature>
<dbReference type="RefSeq" id="WP_380973643.1">
    <property type="nucleotide sequence ID" value="NZ_JBHTEF010000001.1"/>
</dbReference>
<reference evidence="4" key="1">
    <citation type="journal article" date="2019" name="Int. J. Syst. Evol. Microbiol.">
        <title>The Global Catalogue of Microorganisms (GCM) 10K type strain sequencing project: providing services to taxonomists for standard genome sequencing and annotation.</title>
        <authorList>
            <consortium name="The Broad Institute Genomics Platform"/>
            <consortium name="The Broad Institute Genome Sequencing Center for Infectious Disease"/>
            <person name="Wu L."/>
            <person name="Ma J."/>
        </authorList>
    </citation>
    <scope>NUCLEOTIDE SEQUENCE [LARGE SCALE GENOMIC DNA]</scope>
    <source>
        <strain evidence="4">CCUG 56698</strain>
    </source>
</reference>
<comment type="caution">
    <text evidence="3">The sequence shown here is derived from an EMBL/GenBank/DDBJ whole genome shotgun (WGS) entry which is preliminary data.</text>
</comment>
<keyword evidence="2" id="KW-0472">Membrane</keyword>
<dbReference type="EMBL" id="JBHTEF010000001">
    <property type="protein sequence ID" value="MFC7580954.1"/>
    <property type="molecule type" value="Genomic_DNA"/>
</dbReference>
<sequence length="148" mass="15992">MDDPQTRYWLIKAILLVALLFIAWVIVRPVRSQGHLALRRVVMVGTIVFAMFAVMFPGLLNRVAWRLGVDRGINLLVYVLVLALFAQIATAYRRDSTAEKRLTGLARAVALDTVRDPGREGGPDAGSGEETDPDPGAGAGSGQPPDPV</sequence>
<keyword evidence="2" id="KW-1133">Transmembrane helix</keyword>
<keyword evidence="2" id="KW-0812">Transmembrane</keyword>
<evidence type="ECO:0000313" key="3">
    <source>
        <dbReference type="EMBL" id="MFC7580954.1"/>
    </source>
</evidence>